<dbReference type="RefSeq" id="WP_188341947.1">
    <property type="nucleotide sequence ID" value="NZ_CP061282.1"/>
</dbReference>
<evidence type="ECO:0000256" key="1">
    <source>
        <dbReference type="ARBA" id="ARBA00001974"/>
    </source>
</evidence>
<dbReference type="Gene3D" id="3.40.462.20">
    <property type="match status" value="1"/>
</dbReference>
<dbReference type="InterPro" id="IPR016166">
    <property type="entry name" value="FAD-bd_PCMH"/>
</dbReference>
<dbReference type="InterPro" id="IPR006311">
    <property type="entry name" value="TAT_signal"/>
</dbReference>
<dbReference type="InterPro" id="IPR016169">
    <property type="entry name" value="FAD-bd_PCMH_sub2"/>
</dbReference>
<feature type="signal peptide" evidence="6">
    <location>
        <begin position="1"/>
        <end position="28"/>
    </location>
</feature>
<protein>
    <submittedName>
        <fullName evidence="8">FAD-binding oxidoreductase</fullName>
    </submittedName>
</protein>
<keyword evidence="6" id="KW-0732">Signal</keyword>
<evidence type="ECO:0000313" key="9">
    <source>
        <dbReference type="Proteomes" id="UP000516428"/>
    </source>
</evidence>
<name>A0A7H1BKN7_9ACTN</name>
<dbReference type="PANTHER" id="PTHR42973:SF39">
    <property type="entry name" value="FAD-BINDING PCMH-TYPE DOMAIN-CONTAINING PROTEIN"/>
    <property type="match status" value="1"/>
</dbReference>
<evidence type="ECO:0000256" key="6">
    <source>
        <dbReference type="SAM" id="SignalP"/>
    </source>
</evidence>
<evidence type="ECO:0000259" key="7">
    <source>
        <dbReference type="PROSITE" id="PS51387"/>
    </source>
</evidence>
<keyword evidence="3" id="KW-0285">Flavoprotein</keyword>
<feature type="domain" description="FAD-binding PCMH-type" evidence="7">
    <location>
        <begin position="67"/>
        <end position="248"/>
    </location>
</feature>
<dbReference type="InterPro" id="IPR012951">
    <property type="entry name" value="BBE"/>
</dbReference>
<organism evidence="8 9">
    <name type="scientific">Streptomyces xanthii</name>
    <dbReference type="NCBI Taxonomy" id="2768069"/>
    <lineage>
        <taxon>Bacteria</taxon>
        <taxon>Bacillati</taxon>
        <taxon>Actinomycetota</taxon>
        <taxon>Actinomycetes</taxon>
        <taxon>Kitasatosporales</taxon>
        <taxon>Streptomycetaceae</taxon>
        <taxon>Streptomyces</taxon>
    </lineage>
</organism>
<comment type="similarity">
    <text evidence="2">Belongs to the oxygen-dependent FAD-linked oxidoreductase family.</text>
</comment>
<dbReference type="PROSITE" id="PS51387">
    <property type="entry name" value="FAD_PCMH"/>
    <property type="match status" value="1"/>
</dbReference>
<gene>
    <name evidence="8" type="ORF">IAG42_36730</name>
</gene>
<keyword evidence="5" id="KW-0560">Oxidoreductase</keyword>
<dbReference type="AlphaFoldDB" id="A0A7H1BKN7"/>
<keyword evidence="8" id="KW-0614">Plasmid</keyword>
<keyword evidence="9" id="KW-1185">Reference proteome</keyword>
<evidence type="ECO:0000256" key="5">
    <source>
        <dbReference type="ARBA" id="ARBA00023002"/>
    </source>
</evidence>
<keyword evidence="4" id="KW-0274">FAD</keyword>
<feature type="chain" id="PRO_5039202576" evidence="6">
    <location>
        <begin position="29"/>
        <end position="547"/>
    </location>
</feature>
<dbReference type="Proteomes" id="UP000516428">
    <property type="component" value="Plasmid unnamed1"/>
</dbReference>
<dbReference type="InterPro" id="IPR050416">
    <property type="entry name" value="FAD-linked_Oxidoreductase"/>
</dbReference>
<dbReference type="KEGG" id="sxn:IAG42_36730"/>
<dbReference type="InterPro" id="IPR006094">
    <property type="entry name" value="Oxid_FAD_bind_N"/>
</dbReference>
<dbReference type="EMBL" id="CP061282">
    <property type="protein sequence ID" value="QNS09292.1"/>
    <property type="molecule type" value="Genomic_DNA"/>
</dbReference>
<dbReference type="SUPFAM" id="SSF56176">
    <property type="entry name" value="FAD-binding/transporter-associated domain-like"/>
    <property type="match status" value="1"/>
</dbReference>
<proteinExistence type="inferred from homology"/>
<dbReference type="InterPro" id="IPR036318">
    <property type="entry name" value="FAD-bd_PCMH-like_sf"/>
</dbReference>
<accession>A0A7H1BKN7</accession>
<dbReference type="GO" id="GO:0071949">
    <property type="term" value="F:FAD binding"/>
    <property type="evidence" value="ECO:0007669"/>
    <property type="project" value="InterPro"/>
</dbReference>
<evidence type="ECO:0000256" key="3">
    <source>
        <dbReference type="ARBA" id="ARBA00022630"/>
    </source>
</evidence>
<dbReference type="PANTHER" id="PTHR42973">
    <property type="entry name" value="BINDING OXIDOREDUCTASE, PUTATIVE (AFU_ORTHOLOGUE AFUA_1G17690)-RELATED"/>
    <property type="match status" value="1"/>
</dbReference>
<evidence type="ECO:0000256" key="2">
    <source>
        <dbReference type="ARBA" id="ARBA00005466"/>
    </source>
</evidence>
<evidence type="ECO:0000256" key="4">
    <source>
        <dbReference type="ARBA" id="ARBA00022827"/>
    </source>
</evidence>
<geneLocation type="plasmid" evidence="8 9">
    <name>unnamed1</name>
</geneLocation>
<reference evidence="8 9" key="1">
    <citation type="submission" date="2020-09" db="EMBL/GenBank/DDBJ databases">
        <title>A novel species.</title>
        <authorList>
            <person name="Gao J."/>
        </authorList>
    </citation>
    <scope>NUCLEOTIDE SEQUENCE [LARGE SCALE GENOMIC DNA]</scope>
    <source>
        <strain evidence="8 9">CRXT-Y-14</strain>
        <plasmid evidence="8 9">unnamed1</plasmid>
    </source>
</reference>
<dbReference type="Pfam" id="PF01565">
    <property type="entry name" value="FAD_binding_4"/>
    <property type="match status" value="1"/>
</dbReference>
<dbReference type="Pfam" id="PF08031">
    <property type="entry name" value="BBE"/>
    <property type="match status" value="1"/>
</dbReference>
<dbReference type="PROSITE" id="PS51318">
    <property type="entry name" value="TAT"/>
    <property type="match status" value="1"/>
</dbReference>
<evidence type="ECO:0000313" key="8">
    <source>
        <dbReference type="EMBL" id="QNS09292.1"/>
    </source>
</evidence>
<dbReference type="Gene3D" id="3.30.465.10">
    <property type="match status" value="1"/>
</dbReference>
<sequence length="547" mass="58964">MTDPNRRRFLTHTVAAATATAAAGGTLAAVTAAPAHASTAGAGFGPVSVGASDPRYEDLALRGKNKRFTTRPESFQVVTTTDQVVRAVQDAVRAGKRVVARSGAHCFENFVGGSGAEVVVDLAEMDTVRYDAGRRAFEVGAGAQLADVYRTLYYGWGVTVPGGASATVAFGGHVVGGGFGQLSRRHGISSDHLYAVEVVVVDGSGRARAIVATREPGDPHRDLWWAHTGGGGGNFGIVTRYWFRSPGATGSDPGKLLPRPPGSMLASTVMFPREGLDKAAFRTLVRNHGRWHERHSGPDSPYRGLFSGLILLGRQRENDSGMAAIAFTHLDATLPGAEKLLQDHIDALTDGVGAEPYVLPTEQLPWFASVEALAANQDAEQGRQKLKSAYLRRAYDDAQIDVLFDRLADLDHSHDTASVSLQGYGGRANSPEPGDTATAQRDSVMRALYMNTWQDPEKDDANVDWMRRLYADVYAATGGVPVPDGQGDGCFINFPDIDTADPKWNTSGVEWHRLYYKDNYRRLQAVKAAYDPRDIFRHALAIRPAGD</sequence>
<dbReference type="GO" id="GO:0016491">
    <property type="term" value="F:oxidoreductase activity"/>
    <property type="evidence" value="ECO:0007669"/>
    <property type="project" value="UniProtKB-KW"/>
</dbReference>
<comment type="cofactor">
    <cofactor evidence="1">
        <name>FAD</name>
        <dbReference type="ChEBI" id="CHEBI:57692"/>
    </cofactor>
</comment>